<keyword evidence="2" id="KW-1185">Reference proteome</keyword>
<gene>
    <name evidence="1" type="ORF">M8818_005824</name>
</gene>
<proteinExistence type="predicted"/>
<protein>
    <submittedName>
        <fullName evidence="1">Uncharacterized protein</fullName>
    </submittedName>
</protein>
<accession>A0ACC3S8N1</accession>
<evidence type="ECO:0000313" key="1">
    <source>
        <dbReference type="EMBL" id="KAK8201570.1"/>
    </source>
</evidence>
<organism evidence="1 2">
    <name type="scientific">Zalaria obscura</name>
    <dbReference type="NCBI Taxonomy" id="2024903"/>
    <lineage>
        <taxon>Eukaryota</taxon>
        <taxon>Fungi</taxon>
        <taxon>Dikarya</taxon>
        <taxon>Ascomycota</taxon>
        <taxon>Pezizomycotina</taxon>
        <taxon>Dothideomycetes</taxon>
        <taxon>Dothideomycetidae</taxon>
        <taxon>Dothideales</taxon>
        <taxon>Zalariaceae</taxon>
        <taxon>Zalaria</taxon>
    </lineage>
</organism>
<evidence type="ECO:0000313" key="2">
    <source>
        <dbReference type="Proteomes" id="UP001320706"/>
    </source>
</evidence>
<dbReference type="Proteomes" id="UP001320706">
    <property type="component" value="Unassembled WGS sequence"/>
</dbReference>
<sequence length="820" mass="92489">MAMHSSARAQGQDVRVQDYLDDKLQSLADFDTLDSLLENVKTQHDLLKQQLVDARRDHDEAEQSSIQHVTNIQEKAQGFRKEQGDIDRRLMIVTQSETSDEAVVGFESTMEKLRRLDVAAGYVEMLQEVDKLSNECVSQLGKADEAALEPYRRLQSLVASLQPLQEIAEGAAPHLVDHVTGTSNALRDRITKHFSEDFEKTLKKLYWPKAEISVPPGLQQEWEKNIGRLLDLQRPELEAGENANRNNFKKDSPSPLLPLEVMVRPLELRFQYHFSGDRPTNRLDKPEYFLSHILDLLSTYSAFFQTHLQPLLLSHFRTSELAFVPAYIDATSAFITALLPLLQRKLTNLLPQVASQPNLFSNLIHEVILFDATLVTEWNYTPLTPSTPYRGLSHYILNTLSYYDRWLAVERDFALSRYDSIIQSADAFTLDYDTYPTSTKPTHAAIRVNDLLETITDRYRPLSSFSQRLKFITDVQLDIFDAFYRRLHGGLEAYLTQTSTLSRAVTGITAADRADLAGIKGIERLCRIYGSAEYLERKMQDWSDDVFFVDMWEEWQYRLQSRIPIGANLNMKDVVAKTSAAANAADDEVQGALFDETAAAYRRLRVRSENVLVEALTSAVRDALRPYARINPWASLSSASAGAEAAAAAALTAELDAPMTLADEYLAFLSKALGPAPLRRVARAMALSLQAYLWDHVVLRYRFSTGGARQLDTDFRALCAVFDRWVGVGYGGAAMRRLAEGIVVLTLPVKGEIPVEVKEGDEGGKGEIEKTGRKMGLWEVERRIFMDNESARDVLEELGLEVLTEHDARDVLQRRVELGS</sequence>
<name>A0ACC3S8N1_9PEZI</name>
<dbReference type="EMBL" id="JAMKPW020000034">
    <property type="protein sequence ID" value="KAK8201570.1"/>
    <property type="molecule type" value="Genomic_DNA"/>
</dbReference>
<comment type="caution">
    <text evidence="1">The sequence shown here is derived from an EMBL/GenBank/DDBJ whole genome shotgun (WGS) entry which is preliminary data.</text>
</comment>
<reference evidence="1" key="1">
    <citation type="submission" date="2024-02" db="EMBL/GenBank/DDBJ databases">
        <title>Metagenome Assembled Genome of Zalaria obscura JY119.</title>
        <authorList>
            <person name="Vighnesh L."/>
            <person name="Jagadeeshwari U."/>
            <person name="Venkata Ramana C."/>
            <person name="Sasikala C."/>
        </authorList>
    </citation>
    <scope>NUCLEOTIDE SEQUENCE</scope>
    <source>
        <strain evidence="1">JY119</strain>
    </source>
</reference>